<evidence type="ECO:0000256" key="10">
    <source>
        <dbReference type="SAM" id="Coils"/>
    </source>
</evidence>
<sequence length="462" mass="51020">MAASDSWWRKLLRRPAGQDIARPEMAAVGTGYPAENIDDPSDAISFGYRVIFFGLVVTALWAVFAPLDEGIPAPGVVVVESHRKTISHLTGGTVSTVKVRENQAVKEGDILLELDAVRAQSARDTVLHEYIAAVAKLARLTAEQTFAARLAFPEEIVTHAAQLGRQDLLRAQEALFRARQDAFRGELAILQENLAASRIQATGARNQLYARRQQAESLRKEIESTRPLVEEGYTPRNRLLEQERQLAELTSVTSELEARIAREGSSGAEIRLRELQRRQEYLKDVETQATETRREVANLTERLKDADADLERMTVRAPLSGQVVAMIAQAPGVVISPNSKLMEIVPAGDKLLIDVQVPITAASRVKSGLDTDIRISTFPDTPSIVVQGRVQSVSGDRHEPPNASPYYLARVEVTTDGIAKLKGRQLRPGMSTEVVIKTGERSFMSYLMAPISRRLFESLKEP</sequence>
<evidence type="ECO:0000259" key="11">
    <source>
        <dbReference type="Pfam" id="PF25994"/>
    </source>
</evidence>
<dbReference type="InterPro" id="IPR010129">
    <property type="entry name" value="T1SS_HlyD"/>
</dbReference>
<reference evidence="13 14" key="1">
    <citation type="journal article" date="2014" name="Syst. Appl. Microbiol.">
        <title>Complete genomes of freshwater sulfur oxidizers Sulfuricella denitrificans skB26 and Sulfuritalea hydrogenivorans sk43H: genetic insights into the sulfur oxidation pathway of betaproteobacteria.</title>
        <authorList>
            <person name="Watanabe T."/>
            <person name="Kojima H."/>
            <person name="Fukui M."/>
        </authorList>
    </citation>
    <scope>NUCLEOTIDE SEQUENCE [LARGE SCALE GENOMIC DNA]</scope>
    <source>
        <strain evidence="13">DSM22779</strain>
    </source>
</reference>
<feature type="coiled-coil region" evidence="10">
    <location>
        <begin position="205"/>
        <end position="316"/>
    </location>
</feature>
<keyword evidence="6 9" id="KW-0812">Transmembrane</keyword>
<comment type="subcellular location">
    <subcellularLocation>
        <location evidence="1 9">Cell inner membrane</location>
        <topology evidence="1 9">Single-pass membrane protein</topology>
    </subcellularLocation>
</comment>
<evidence type="ECO:0000256" key="1">
    <source>
        <dbReference type="ARBA" id="ARBA00004377"/>
    </source>
</evidence>
<keyword evidence="7 9" id="KW-1133">Transmembrane helix</keyword>
<evidence type="ECO:0000256" key="4">
    <source>
        <dbReference type="ARBA" id="ARBA00022475"/>
    </source>
</evidence>
<dbReference type="PRINTS" id="PR01490">
    <property type="entry name" value="RTXTOXIND"/>
</dbReference>
<comment type="similarity">
    <text evidence="2 9">Belongs to the membrane fusion protein (MFP) (TC 8.A.1) family.</text>
</comment>
<keyword evidence="3 9" id="KW-0813">Transport</keyword>
<feature type="domain" description="AprE-like long alpha-helical hairpin" evidence="11">
    <location>
        <begin position="119"/>
        <end position="307"/>
    </location>
</feature>
<keyword evidence="4 9" id="KW-1003">Cell membrane</keyword>
<dbReference type="InterPro" id="IPR058781">
    <property type="entry name" value="HH_AprE-like"/>
</dbReference>
<evidence type="ECO:0000256" key="5">
    <source>
        <dbReference type="ARBA" id="ARBA00022519"/>
    </source>
</evidence>
<feature type="transmembrane region" description="Helical" evidence="9">
    <location>
        <begin position="46"/>
        <end position="64"/>
    </location>
</feature>
<keyword evidence="5 9" id="KW-0997">Cell inner membrane</keyword>
<evidence type="ECO:0000256" key="9">
    <source>
        <dbReference type="RuleBase" id="RU365093"/>
    </source>
</evidence>
<evidence type="ECO:0000256" key="7">
    <source>
        <dbReference type="ARBA" id="ARBA00022989"/>
    </source>
</evidence>
<dbReference type="InterPro" id="IPR006144">
    <property type="entry name" value="Secretion_HlyD_CS"/>
</dbReference>
<organism evidence="13 14">
    <name type="scientific">Sulfuritalea hydrogenivorans sk43H</name>
    <dbReference type="NCBI Taxonomy" id="1223802"/>
    <lineage>
        <taxon>Bacteria</taxon>
        <taxon>Pseudomonadati</taxon>
        <taxon>Pseudomonadota</taxon>
        <taxon>Betaproteobacteria</taxon>
        <taxon>Nitrosomonadales</taxon>
        <taxon>Sterolibacteriaceae</taxon>
        <taxon>Sulfuritalea</taxon>
    </lineage>
</organism>
<evidence type="ECO:0000259" key="12">
    <source>
        <dbReference type="Pfam" id="PF26002"/>
    </source>
</evidence>
<dbReference type="STRING" id="1223802.SUTH_00947"/>
<dbReference type="OrthoDB" id="9775513at2"/>
<dbReference type="Gene3D" id="2.40.30.170">
    <property type="match status" value="1"/>
</dbReference>
<dbReference type="PANTHER" id="PTHR30386:SF17">
    <property type="entry name" value="ALKALINE PROTEASE SECRETION PROTEIN APRE"/>
    <property type="match status" value="1"/>
</dbReference>
<name>W0SGA9_9PROT</name>
<dbReference type="InterPro" id="IPR050739">
    <property type="entry name" value="MFP"/>
</dbReference>
<dbReference type="KEGG" id="shd:SUTH_00947"/>
<evidence type="ECO:0000256" key="2">
    <source>
        <dbReference type="ARBA" id="ARBA00009477"/>
    </source>
</evidence>
<evidence type="ECO:0000256" key="6">
    <source>
        <dbReference type="ARBA" id="ARBA00022692"/>
    </source>
</evidence>
<dbReference type="Gene3D" id="2.40.50.100">
    <property type="match status" value="1"/>
</dbReference>
<dbReference type="HOGENOM" id="CLU_023976_1_1_4"/>
<keyword evidence="8 9" id="KW-0472">Membrane</keyword>
<evidence type="ECO:0000313" key="13">
    <source>
        <dbReference type="EMBL" id="BAO28753.1"/>
    </source>
</evidence>
<dbReference type="SUPFAM" id="SSF111369">
    <property type="entry name" value="HlyD-like secretion proteins"/>
    <property type="match status" value="1"/>
</dbReference>
<keyword evidence="14" id="KW-1185">Reference proteome</keyword>
<dbReference type="GO" id="GO:0005886">
    <property type="term" value="C:plasma membrane"/>
    <property type="evidence" value="ECO:0007669"/>
    <property type="project" value="UniProtKB-SubCell"/>
</dbReference>
<dbReference type="Proteomes" id="UP000031637">
    <property type="component" value="Chromosome"/>
</dbReference>
<evidence type="ECO:0000313" key="14">
    <source>
        <dbReference type="Proteomes" id="UP000031637"/>
    </source>
</evidence>
<dbReference type="NCBIfam" id="TIGR01843">
    <property type="entry name" value="type_I_hlyD"/>
    <property type="match status" value="1"/>
</dbReference>
<dbReference type="Pfam" id="PF25994">
    <property type="entry name" value="HH_AprE"/>
    <property type="match status" value="1"/>
</dbReference>
<keyword evidence="10" id="KW-0175">Coiled coil</keyword>
<evidence type="ECO:0000256" key="3">
    <source>
        <dbReference type="ARBA" id="ARBA00022448"/>
    </source>
</evidence>
<proteinExistence type="inferred from homology"/>
<accession>W0SGA9</accession>
<dbReference type="InterPro" id="IPR058982">
    <property type="entry name" value="Beta-barrel_AprE"/>
</dbReference>
<feature type="domain" description="AprE-like beta-barrel" evidence="12">
    <location>
        <begin position="351"/>
        <end position="439"/>
    </location>
</feature>
<evidence type="ECO:0000256" key="8">
    <source>
        <dbReference type="ARBA" id="ARBA00023136"/>
    </source>
</evidence>
<dbReference type="EMBL" id="AP012547">
    <property type="protein sequence ID" value="BAO28753.1"/>
    <property type="molecule type" value="Genomic_DNA"/>
</dbReference>
<protein>
    <recommendedName>
        <fullName evidence="9">Membrane fusion protein (MFP) family protein</fullName>
    </recommendedName>
</protein>
<dbReference type="GO" id="GO:0009306">
    <property type="term" value="P:protein secretion"/>
    <property type="evidence" value="ECO:0007669"/>
    <property type="project" value="InterPro"/>
</dbReference>
<dbReference type="PANTHER" id="PTHR30386">
    <property type="entry name" value="MEMBRANE FUSION SUBUNIT OF EMRAB-TOLC MULTIDRUG EFFLUX PUMP"/>
    <property type="match status" value="1"/>
</dbReference>
<dbReference type="Pfam" id="PF26002">
    <property type="entry name" value="Beta-barrel_AprE"/>
    <property type="match status" value="1"/>
</dbReference>
<dbReference type="AlphaFoldDB" id="W0SGA9"/>
<gene>
    <name evidence="13" type="ORF">SUTH_00947</name>
</gene>
<dbReference type="PROSITE" id="PS00543">
    <property type="entry name" value="HLYD_FAMILY"/>
    <property type="match status" value="1"/>
</dbReference>